<dbReference type="EMBL" id="BAAAVS010000023">
    <property type="protein sequence ID" value="GAA3036570.1"/>
    <property type="molecule type" value="Genomic_DNA"/>
</dbReference>
<protein>
    <recommendedName>
        <fullName evidence="1">Carrier domain-containing protein</fullName>
    </recommendedName>
</protein>
<feature type="domain" description="Carrier" evidence="1">
    <location>
        <begin position="35"/>
        <end position="110"/>
    </location>
</feature>
<evidence type="ECO:0000313" key="3">
    <source>
        <dbReference type="Proteomes" id="UP001501035"/>
    </source>
</evidence>
<dbReference type="Proteomes" id="UP001501035">
    <property type="component" value="Unassembled WGS sequence"/>
</dbReference>
<dbReference type="RefSeq" id="WP_290713641.1">
    <property type="nucleotide sequence ID" value="NZ_BAAAVS010000023.1"/>
</dbReference>
<sequence>MGCRLLRFAVTLATVGHHAGPCSRAISTQEDLVSDHVEATLTEILIEDLDLSEDEVSGSARLVEDLGLDSVALAIGVVAIEERLGVKLTEREMLAAKSVDDLRQLVRARLATV</sequence>
<evidence type="ECO:0000259" key="1">
    <source>
        <dbReference type="PROSITE" id="PS50075"/>
    </source>
</evidence>
<comment type="caution">
    <text evidence="2">The sequence shown here is derived from an EMBL/GenBank/DDBJ whole genome shotgun (WGS) entry which is preliminary data.</text>
</comment>
<dbReference type="SUPFAM" id="SSF47336">
    <property type="entry name" value="ACP-like"/>
    <property type="match status" value="1"/>
</dbReference>
<dbReference type="PROSITE" id="PS50075">
    <property type="entry name" value="CARRIER"/>
    <property type="match status" value="1"/>
</dbReference>
<dbReference type="InterPro" id="IPR036736">
    <property type="entry name" value="ACP-like_sf"/>
</dbReference>
<proteinExistence type="predicted"/>
<dbReference type="Gene3D" id="1.10.1200.10">
    <property type="entry name" value="ACP-like"/>
    <property type="match status" value="1"/>
</dbReference>
<name>A0ABP6LDM0_9ACTN</name>
<accession>A0ABP6LDM0</accession>
<reference evidence="3" key="1">
    <citation type="journal article" date="2019" name="Int. J. Syst. Evol. Microbiol.">
        <title>The Global Catalogue of Microorganisms (GCM) 10K type strain sequencing project: providing services to taxonomists for standard genome sequencing and annotation.</title>
        <authorList>
            <consortium name="The Broad Institute Genomics Platform"/>
            <consortium name="The Broad Institute Genome Sequencing Center for Infectious Disease"/>
            <person name="Wu L."/>
            <person name="Ma J."/>
        </authorList>
    </citation>
    <scope>NUCLEOTIDE SEQUENCE [LARGE SCALE GENOMIC DNA]</scope>
    <source>
        <strain evidence="3">JCM 14234</strain>
    </source>
</reference>
<evidence type="ECO:0000313" key="2">
    <source>
        <dbReference type="EMBL" id="GAA3036570.1"/>
    </source>
</evidence>
<keyword evidence="3" id="KW-1185">Reference proteome</keyword>
<dbReference type="InterPro" id="IPR009081">
    <property type="entry name" value="PP-bd_ACP"/>
</dbReference>
<gene>
    <name evidence="2" type="ORF">GCM10010528_16580</name>
</gene>
<organism evidence="2 3">
    <name type="scientific">Gordonia defluvii</name>
    <dbReference type="NCBI Taxonomy" id="283718"/>
    <lineage>
        <taxon>Bacteria</taxon>
        <taxon>Bacillati</taxon>
        <taxon>Actinomycetota</taxon>
        <taxon>Actinomycetes</taxon>
        <taxon>Mycobacteriales</taxon>
        <taxon>Gordoniaceae</taxon>
        <taxon>Gordonia</taxon>
    </lineage>
</organism>
<dbReference type="Pfam" id="PF00550">
    <property type="entry name" value="PP-binding"/>
    <property type="match status" value="1"/>
</dbReference>
<dbReference type="NCBIfam" id="NF004533">
    <property type="entry name" value="PRK05883.1"/>
    <property type="match status" value="1"/>
</dbReference>